<dbReference type="InterPro" id="IPR050816">
    <property type="entry name" value="Flavin-dep_Halogenase_NPB"/>
</dbReference>
<dbReference type="InterPro" id="IPR006905">
    <property type="entry name" value="Flavin_halogenase"/>
</dbReference>
<dbReference type="PANTHER" id="PTHR43747:SF4">
    <property type="entry name" value="FLAVIN-DEPENDENT TRYPTOPHAN HALOGENASE"/>
    <property type="match status" value="1"/>
</dbReference>
<evidence type="ECO:0000313" key="2">
    <source>
        <dbReference type="EMBL" id="EQD42258.1"/>
    </source>
</evidence>
<reference evidence="2" key="1">
    <citation type="submission" date="2013-08" db="EMBL/GenBank/DDBJ databases">
        <authorList>
            <person name="Mendez C."/>
            <person name="Richter M."/>
            <person name="Ferrer M."/>
            <person name="Sanchez J."/>
        </authorList>
    </citation>
    <scope>NUCLEOTIDE SEQUENCE</scope>
</reference>
<feature type="compositionally biased region" description="Low complexity" evidence="1">
    <location>
        <begin position="463"/>
        <end position="487"/>
    </location>
</feature>
<dbReference type="SUPFAM" id="SSF51905">
    <property type="entry name" value="FAD/NAD(P)-binding domain"/>
    <property type="match status" value="1"/>
</dbReference>
<comment type="caution">
    <text evidence="2">The sequence shown here is derived from an EMBL/GenBank/DDBJ whole genome shotgun (WGS) entry which is preliminary data.</text>
</comment>
<gene>
    <name evidence="2" type="ORF">B1B_14140</name>
</gene>
<dbReference type="Pfam" id="PF04820">
    <property type="entry name" value="Trp_halogenase"/>
    <property type="match status" value="1"/>
</dbReference>
<organism evidence="2">
    <name type="scientific">mine drainage metagenome</name>
    <dbReference type="NCBI Taxonomy" id="410659"/>
    <lineage>
        <taxon>unclassified sequences</taxon>
        <taxon>metagenomes</taxon>
        <taxon>ecological metagenomes</taxon>
    </lineage>
</organism>
<reference evidence="2" key="2">
    <citation type="journal article" date="2014" name="ISME J.">
        <title>Microbial stratification in low pH oxic and suboxic macroscopic growths along an acid mine drainage.</title>
        <authorList>
            <person name="Mendez-Garcia C."/>
            <person name="Mesa V."/>
            <person name="Sprenger R.R."/>
            <person name="Richter M."/>
            <person name="Diez M.S."/>
            <person name="Solano J."/>
            <person name="Bargiela R."/>
            <person name="Golyshina O.V."/>
            <person name="Manteca A."/>
            <person name="Ramos J.L."/>
            <person name="Gallego J.R."/>
            <person name="Llorente I."/>
            <person name="Martins Dos Santos V.A."/>
            <person name="Jensen O.N."/>
            <person name="Pelaez A.I."/>
            <person name="Sanchez J."/>
            <person name="Ferrer M."/>
        </authorList>
    </citation>
    <scope>NUCLEOTIDE SEQUENCE</scope>
</reference>
<accession>T0ZB13</accession>
<proteinExistence type="predicted"/>
<dbReference type="GO" id="GO:0004497">
    <property type="term" value="F:monooxygenase activity"/>
    <property type="evidence" value="ECO:0007669"/>
    <property type="project" value="InterPro"/>
</dbReference>
<dbReference type="Gene3D" id="3.50.50.60">
    <property type="entry name" value="FAD/NAD(P)-binding domain"/>
    <property type="match status" value="1"/>
</dbReference>
<evidence type="ECO:0000256" key="1">
    <source>
        <dbReference type="SAM" id="MobiDB-lite"/>
    </source>
</evidence>
<dbReference type="EMBL" id="AUZY01009336">
    <property type="protein sequence ID" value="EQD42258.1"/>
    <property type="molecule type" value="Genomic_DNA"/>
</dbReference>
<feature type="region of interest" description="Disordered" evidence="1">
    <location>
        <begin position="463"/>
        <end position="495"/>
    </location>
</feature>
<dbReference type="InterPro" id="IPR036188">
    <property type="entry name" value="FAD/NAD-bd_sf"/>
</dbReference>
<dbReference type="InterPro" id="IPR033856">
    <property type="entry name" value="Trp_halogen"/>
</dbReference>
<dbReference type="PIRSF" id="PIRSF011396">
    <property type="entry name" value="Trp_halogenase"/>
    <property type="match status" value="1"/>
</dbReference>
<name>T0ZB13_9ZZZZ</name>
<dbReference type="AlphaFoldDB" id="T0ZB13"/>
<sequence length="540" mass="59245">MACRAWSKGMSAQPIERTVIVGGGTAGWMTAALLAKALGGTARIELVESEEIGTIGVGEATIPQIRHINAFLGLDENEVMRAARATFKLGIQFNDWLRPGHSYIHAFSDIGLPQGGVPFQHYWLRERTQGGTHALWDYSLNAQAAAAGRFARMEHVGSSPLTGVRWAYHFDAGLYAAHLRRVAEHLGVTRREGRIVDVDLRGEDGFIAAVKLADGTRVAGELFIDCSGFRALLIEGALHAGYDDWRQWLPCDRALAVASARVPPMRPYTQASARPAGWQWRIPLQHRTGNGHVYCSAFISDDEAAATLLANLEGEALGAPRPFRFTAGMRKQVWVRNCVALGLAAGFMEPLESTTIHLVQSGVDRLLKLFPDARFEPAVRDEFNRQTRFEYERIRDFLILHYTTSERCDTPFWRHCAAIARPESLQHKIDVFEASGQIFRAADELFTEVGWLQVLTGAGRRAAGLPPPGRRAAAGAVPGIHGQPARADPARGGRHARARRLRRRALQGGGCGLIRRCRVGGAGFGSPLELPCPPRPVPRC</sequence>
<protein>
    <submittedName>
        <fullName evidence="2">Tryptophan halogenase</fullName>
    </submittedName>
</protein>
<dbReference type="PANTHER" id="PTHR43747">
    <property type="entry name" value="FAD-BINDING PROTEIN"/>
    <property type="match status" value="1"/>
</dbReference>